<organism evidence="2 3">
    <name type="scientific">Paenibacillus helianthi</name>
    <dbReference type="NCBI Taxonomy" id="1349432"/>
    <lineage>
        <taxon>Bacteria</taxon>
        <taxon>Bacillati</taxon>
        <taxon>Bacillota</taxon>
        <taxon>Bacilli</taxon>
        <taxon>Bacillales</taxon>
        <taxon>Paenibacillaceae</taxon>
        <taxon>Paenibacillus</taxon>
    </lineage>
</organism>
<dbReference type="PANTHER" id="PTHR30244">
    <property type="entry name" value="TRANSAMINASE"/>
    <property type="match status" value="1"/>
</dbReference>
<dbReference type="PIRSF" id="PIRSF000390">
    <property type="entry name" value="PLP_StrS"/>
    <property type="match status" value="1"/>
</dbReference>
<reference evidence="2 3" key="1">
    <citation type="submission" date="2016-03" db="EMBL/GenBank/DDBJ databases">
        <authorList>
            <person name="Sant'Anna F.H."/>
            <person name="Ambrosini A."/>
            <person name="Souza R."/>
            <person name="Bach E."/>
            <person name="Fernandes G."/>
            <person name="Balsanelli E."/>
            <person name="Baura V.A."/>
            <person name="Souza E.M."/>
            <person name="Passaglia L."/>
        </authorList>
    </citation>
    <scope>NUCLEOTIDE SEQUENCE [LARGE SCALE GENOMIC DNA]</scope>
    <source>
        <strain evidence="2 3">P26E</strain>
    </source>
</reference>
<keyword evidence="1" id="KW-0663">Pyridoxal phosphate</keyword>
<dbReference type="SUPFAM" id="SSF53383">
    <property type="entry name" value="PLP-dependent transferases"/>
    <property type="match status" value="1"/>
</dbReference>
<dbReference type="InterPro" id="IPR015422">
    <property type="entry name" value="PyrdxlP-dep_Trfase_small"/>
</dbReference>
<evidence type="ECO:0008006" key="4">
    <source>
        <dbReference type="Google" id="ProtNLM"/>
    </source>
</evidence>
<dbReference type="InterPro" id="IPR000653">
    <property type="entry name" value="DegT/StrS_aminotransferase"/>
</dbReference>
<dbReference type="InterPro" id="IPR015424">
    <property type="entry name" value="PyrdxlP-dep_Trfase"/>
</dbReference>
<dbReference type="Gene3D" id="3.90.1150.10">
    <property type="entry name" value="Aspartate Aminotransferase, domain 1"/>
    <property type="match status" value="1"/>
</dbReference>
<name>A0ABX3EVC2_9BACL</name>
<dbReference type="Gene3D" id="3.40.640.10">
    <property type="entry name" value="Type I PLP-dependent aspartate aminotransferase-like (Major domain)"/>
    <property type="match status" value="1"/>
</dbReference>
<dbReference type="RefSeq" id="WP_074106724.1">
    <property type="nucleotide sequence ID" value="NZ_LVWI01000002.1"/>
</dbReference>
<evidence type="ECO:0000313" key="2">
    <source>
        <dbReference type="EMBL" id="OKP91074.1"/>
    </source>
</evidence>
<keyword evidence="3" id="KW-1185">Reference proteome</keyword>
<dbReference type="Pfam" id="PF01041">
    <property type="entry name" value="DegT_DnrJ_EryC1"/>
    <property type="match status" value="1"/>
</dbReference>
<dbReference type="Proteomes" id="UP000186058">
    <property type="component" value="Unassembled WGS sequence"/>
</dbReference>
<dbReference type="CDD" id="cd00616">
    <property type="entry name" value="AHBA_syn"/>
    <property type="match status" value="1"/>
</dbReference>
<proteinExistence type="inferred from homology"/>
<evidence type="ECO:0000256" key="1">
    <source>
        <dbReference type="RuleBase" id="RU004508"/>
    </source>
</evidence>
<evidence type="ECO:0000313" key="3">
    <source>
        <dbReference type="Proteomes" id="UP000186058"/>
    </source>
</evidence>
<comment type="caution">
    <text evidence="2">The sequence shown here is derived from an EMBL/GenBank/DDBJ whole genome shotgun (WGS) entry which is preliminary data.</text>
</comment>
<comment type="similarity">
    <text evidence="1">Belongs to the DegT/DnrJ/EryC1 family.</text>
</comment>
<dbReference type="PANTHER" id="PTHR30244:SF34">
    <property type="entry name" value="DTDP-4-AMINO-4,6-DIDEOXYGALACTOSE TRANSAMINASE"/>
    <property type="match status" value="1"/>
</dbReference>
<gene>
    <name evidence="2" type="ORF">A3844_04325</name>
</gene>
<protein>
    <recommendedName>
        <fullName evidence="4">DegT/DnrJ/EryC1/StrS family aminotransferase</fullName>
    </recommendedName>
</protein>
<dbReference type="InterPro" id="IPR015421">
    <property type="entry name" value="PyrdxlP-dep_Trfase_major"/>
</dbReference>
<sequence>MSELSKDTGRKEIPGNFFGSYLIGEDEIEQVVQVLQSQSIFRYYGPNVLGKADQFEKDLNNFHDIPFSLGVSSGTAALKCALKALGIEAGDEVIIPAYGFIATAGAVISCNAVPVFCDVDESMNMNPAELEKCITSRTKAIIPVHIMGIAANMKMIMQIGKKYSIPIVEDSAQSFGGSYLGEKLGTIGDIGCFSFQANKILSTGEGGAIVTHDEKLYARAKVYHDQGGVRVGASFPHWDHEDAILGENFRMSELTAAIGIAQLKKIPDMLYKVKTLKKLLRENLRELELNYRMSWDDEGDCGIAECIFINDTKRRNKLIEDLRLFGINAYGYYNSAVYENRLFEKLSFPNNEISYKNGLCSNAERLSRQTVWIAISPLFGEENITHISETFKKCY</sequence>
<accession>A0ABX3EVC2</accession>
<dbReference type="EMBL" id="LVWI01000002">
    <property type="protein sequence ID" value="OKP91074.1"/>
    <property type="molecule type" value="Genomic_DNA"/>
</dbReference>